<keyword evidence="2" id="KW-0805">Transcription regulation</keyword>
<evidence type="ECO:0000259" key="5">
    <source>
        <dbReference type="PROSITE" id="PS50931"/>
    </source>
</evidence>
<dbReference type="GO" id="GO:0003700">
    <property type="term" value="F:DNA-binding transcription factor activity"/>
    <property type="evidence" value="ECO:0007669"/>
    <property type="project" value="InterPro"/>
</dbReference>
<dbReference type="GO" id="GO:0043565">
    <property type="term" value="F:sequence-specific DNA binding"/>
    <property type="evidence" value="ECO:0007669"/>
    <property type="project" value="TreeGrafter"/>
</dbReference>
<dbReference type="PRINTS" id="PR00039">
    <property type="entry name" value="HTHLYSR"/>
</dbReference>
<evidence type="ECO:0000313" key="6">
    <source>
        <dbReference type="EMBL" id="KYG66984.1"/>
    </source>
</evidence>
<feature type="domain" description="HTH lysR-type" evidence="5">
    <location>
        <begin position="1"/>
        <end position="59"/>
    </location>
</feature>
<dbReference type="PANTHER" id="PTHR30537">
    <property type="entry name" value="HTH-TYPE TRANSCRIPTIONAL REGULATOR"/>
    <property type="match status" value="1"/>
</dbReference>
<reference evidence="6 7" key="1">
    <citation type="submission" date="2016-03" db="EMBL/GenBank/DDBJ databases">
        <authorList>
            <person name="Ploux O."/>
        </authorList>
    </citation>
    <scope>NUCLEOTIDE SEQUENCE [LARGE SCALE GENOMIC DNA]</scope>
    <source>
        <strain evidence="6 7">R0</strain>
    </source>
</reference>
<evidence type="ECO:0000256" key="4">
    <source>
        <dbReference type="ARBA" id="ARBA00023163"/>
    </source>
</evidence>
<keyword evidence="7" id="KW-1185">Reference proteome</keyword>
<dbReference type="InterPro" id="IPR036390">
    <property type="entry name" value="WH_DNA-bd_sf"/>
</dbReference>
<dbReference type="InterPro" id="IPR058163">
    <property type="entry name" value="LysR-type_TF_proteobact-type"/>
</dbReference>
<dbReference type="OrthoDB" id="5721010at2"/>
<dbReference type="PROSITE" id="PS50931">
    <property type="entry name" value="HTH_LYSR"/>
    <property type="match status" value="1"/>
</dbReference>
<evidence type="ECO:0000256" key="1">
    <source>
        <dbReference type="ARBA" id="ARBA00009437"/>
    </source>
</evidence>
<dbReference type="Proteomes" id="UP000075320">
    <property type="component" value="Unassembled WGS sequence"/>
</dbReference>
<comment type="similarity">
    <text evidence="1">Belongs to the LysR transcriptional regulatory family.</text>
</comment>
<dbReference type="SUPFAM" id="SSF46785">
    <property type="entry name" value="Winged helix' DNA-binding domain"/>
    <property type="match status" value="1"/>
</dbReference>
<keyword evidence="4" id="KW-0804">Transcription</keyword>
<evidence type="ECO:0000256" key="3">
    <source>
        <dbReference type="ARBA" id="ARBA00023125"/>
    </source>
</evidence>
<dbReference type="FunFam" id="1.10.10.10:FF:000001">
    <property type="entry name" value="LysR family transcriptional regulator"/>
    <property type="match status" value="1"/>
</dbReference>
<dbReference type="Gene3D" id="3.40.190.290">
    <property type="match status" value="1"/>
</dbReference>
<dbReference type="Gene3D" id="1.10.10.10">
    <property type="entry name" value="Winged helix-like DNA-binding domain superfamily/Winged helix DNA-binding domain"/>
    <property type="match status" value="1"/>
</dbReference>
<accession>A0A150WRM9</accession>
<protein>
    <submittedName>
        <fullName evidence="6">Transcriptional regulator</fullName>
    </submittedName>
</protein>
<dbReference type="CDD" id="cd08472">
    <property type="entry name" value="PBP2_CrgA_like_3"/>
    <property type="match status" value="1"/>
</dbReference>
<dbReference type="RefSeq" id="WP_061834561.1">
    <property type="nucleotide sequence ID" value="NZ_LUKE01000001.1"/>
</dbReference>
<sequence>MDKLQTMKVFVRVAEAASFTRAAEGLGLPKATISSAVQELESSLGTRLFHRTTRKVQLTQDGTIFFERCKDLLSDVEDIETMFVQGTTNITGRIRVDMSAGMAKSLVLPRLPEFLKEFPGVQVEVSSTDRKVDLIREGFDCVIRVGTLEDSGLIARHLGNLTLVNVASPEYIKKFGRPKKIEDLDEHQMVHYSPTLGMKPFGFEYFDGEKYVSRAVAGPVTVNNSEAYTAACLAGLGIIQTPLVGMQSYMDEGKLIEVLPKLRAEAMPVSLLYPHRRNLARRVQIFMEWVEKIMKDYIT</sequence>
<dbReference type="InterPro" id="IPR005119">
    <property type="entry name" value="LysR_subst-bd"/>
</dbReference>
<dbReference type="GO" id="GO:0006351">
    <property type="term" value="P:DNA-templated transcription"/>
    <property type="evidence" value="ECO:0007669"/>
    <property type="project" value="TreeGrafter"/>
</dbReference>
<dbReference type="Pfam" id="PF03466">
    <property type="entry name" value="LysR_substrate"/>
    <property type="match status" value="1"/>
</dbReference>
<keyword evidence="3" id="KW-0238">DNA-binding</keyword>
<dbReference type="PANTHER" id="PTHR30537:SF72">
    <property type="entry name" value="LYSR FAMILY TRANSCRIPTIONAL REGULATOR"/>
    <property type="match status" value="1"/>
</dbReference>
<dbReference type="Pfam" id="PF00126">
    <property type="entry name" value="HTH_1"/>
    <property type="match status" value="1"/>
</dbReference>
<evidence type="ECO:0000256" key="2">
    <source>
        <dbReference type="ARBA" id="ARBA00023015"/>
    </source>
</evidence>
<dbReference type="InterPro" id="IPR036388">
    <property type="entry name" value="WH-like_DNA-bd_sf"/>
</dbReference>
<dbReference type="InterPro" id="IPR000847">
    <property type="entry name" value="LysR_HTH_N"/>
</dbReference>
<gene>
    <name evidence="6" type="ORF">AZI86_08150</name>
</gene>
<evidence type="ECO:0000313" key="7">
    <source>
        <dbReference type="Proteomes" id="UP000075320"/>
    </source>
</evidence>
<dbReference type="SUPFAM" id="SSF53850">
    <property type="entry name" value="Periplasmic binding protein-like II"/>
    <property type="match status" value="1"/>
</dbReference>
<proteinExistence type="inferred from homology"/>
<dbReference type="AlphaFoldDB" id="A0A150WRM9"/>
<dbReference type="EMBL" id="LUKE01000001">
    <property type="protein sequence ID" value="KYG66984.1"/>
    <property type="molecule type" value="Genomic_DNA"/>
</dbReference>
<dbReference type="FunFam" id="3.40.190.290:FF:000001">
    <property type="entry name" value="Transcriptional regulator, LysR family"/>
    <property type="match status" value="1"/>
</dbReference>
<name>A0A150WRM9_BDEBC</name>
<organism evidence="6 7">
    <name type="scientific">Bdellovibrio bacteriovorus</name>
    <dbReference type="NCBI Taxonomy" id="959"/>
    <lineage>
        <taxon>Bacteria</taxon>
        <taxon>Pseudomonadati</taxon>
        <taxon>Bdellovibrionota</taxon>
        <taxon>Bdellovibrionia</taxon>
        <taxon>Bdellovibrionales</taxon>
        <taxon>Pseudobdellovibrionaceae</taxon>
        <taxon>Bdellovibrio</taxon>
    </lineage>
</organism>
<comment type="caution">
    <text evidence="6">The sequence shown here is derived from an EMBL/GenBank/DDBJ whole genome shotgun (WGS) entry which is preliminary data.</text>
</comment>